<dbReference type="NCBIfam" id="NF003376">
    <property type="entry name" value="PRK04452.1-2"/>
    <property type="match status" value="1"/>
</dbReference>
<protein>
    <submittedName>
        <fullName evidence="5">Acetyl-CoA decarbonylase/synthase complex subunit delta</fullName>
    </submittedName>
    <submittedName>
        <fullName evidence="4">Bifunctional carbon monoxide dehydrogenase/acetyl-CoA synthase, subunit delta</fullName>
    </submittedName>
    <submittedName>
        <fullName evidence="7">C/Fe-SP</fullName>
    </submittedName>
    <submittedName>
        <fullName evidence="3">Corrinoid/iron-sulfur protein small subunit</fullName>
    </submittedName>
</protein>
<gene>
    <name evidence="3" type="primary">acsD</name>
    <name evidence="4" type="ORF">BN1095_430062</name>
    <name evidence="2" type="ORF">BN1096_300026</name>
    <name evidence="3" type="ORF">BN1097_310026</name>
    <name evidence="5" type="ORF">KRM00_001973</name>
    <name evidence="6" type="ORF">KRQ00_001568</name>
    <name evidence="9" type="ORF">SAMEA1402366_01873</name>
    <name evidence="8" type="ORF">SAMEA1402399_01734</name>
    <name evidence="7" type="ORF">SAMEA3375112_01184</name>
</gene>
<name>A0A031WGJ0_CLODI</name>
<sequence>MAFKMSTQKYSGKISEVEVGIGEKAIKLGGENVLPFYSFDGEVGNSPKIGIQISDVYPESWTDSYKELYKDVANCPVEWAKYVEANTQADFICLKFDGSDPNGLDKSVDECADVAKAVIEAIKLPLVVAGSGNHEKDGKLFEKLAQTLDGHNCLFMSAVEDNYKGVGASAGMAYAHKVGAESSVDINLAKQLNVLLTQLGVKGENIVMNVGCSAVGYGYEYVASTMDRIRLAAFGQNDKTLQMPIITPVAFEVGHVKEAIAPIEDEPDWGCPEERTIAMEVSTAASVLVGGSNAVILRHPKSIETIKELVNALA</sequence>
<accession>A0A031WGJ0</accession>
<evidence type="ECO:0000313" key="9">
    <source>
        <dbReference type="EMBL" id="VHY06584.1"/>
    </source>
</evidence>
<evidence type="ECO:0000313" key="4">
    <source>
        <dbReference type="EMBL" id="CDT32001.1"/>
    </source>
</evidence>
<dbReference type="EMBL" id="LK932367">
    <property type="protein sequence ID" value="CDS84538.1"/>
    <property type="molecule type" value="Genomic_DNA"/>
</dbReference>
<dbReference type="GeneID" id="66353230"/>
<evidence type="ECO:0000313" key="3">
    <source>
        <dbReference type="EMBL" id="CDS84538.1"/>
    </source>
</evidence>
<dbReference type="EMBL" id="DAEQIJ010000006">
    <property type="protein sequence ID" value="HBH2619814.1"/>
    <property type="molecule type" value="Genomic_DNA"/>
</dbReference>
<feature type="domain" description="CO dehydrogenase/acetyl-CoA synthase delta subunit TIM barrel" evidence="1">
    <location>
        <begin position="16"/>
        <end position="247"/>
    </location>
</feature>
<evidence type="ECO:0000313" key="5">
    <source>
        <dbReference type="EMBL" id="HBH1542489.1"/>
    </source>
</evidence>
<evidence type="ECO:0000259" key="1">
    <source>
        <dbReference type="Pfam" id="PF03599"/>
    </source>
</evidence>
<reference evidence="5" key="3">
    <citation type="journal article" date="2018" name="Genome Biol.">
        <title>SKESA: strategic k-mer extension for scrupulous assemblies.</title>
        <authorList>
            <person name="Souvorov A."/>
            <person name="Agarwala R."/>
            <person name="Lipman D.J."/>
        </authorList>
    </citation>
    <scope>NUCLEOTIDE SEQUENCE</scope>
    <source>
        <strain evidence="6">Clostridioides</strain>
        <strain evidence="5">HN1000</strain>
    </source>
</reference>
<dbReference type="KEGG" id="pdf:CD630DERM_07250"/>
<dbReference type="Gene3D" id="3.20.20.20">
    <property type="entry name" value="Dihydropteroate synthase-like"/>
    <property type="match status" value="1"/>
</dbReference>
<dbReference type="InterPro" id="IPR011005">
    <property type="entry name" value="Dihydropteroate_synth-like_sf"/>
</dbReference>
<dbReference type="OrthoDB" id="148113at2"/>
<dbReference type="Proteomes" id="UP000411588">
    <property type="component" value="Unassembled WGS sequence"/>
</dbReference>
<dbReference type="InterPro" id="IPR051069">
    <property type="entry name" value="ACDS_complex_subunit"/>
</dbReference>
<dbReference type="Pfam" id="PF03599">
    <property type="entry name" value="CdhD"/>
    <property type="match status" value="1"/>
</dbReference>
<dbReference type="Proteomes" id="UP000189137">
    <property type="component" value="Unassembled WGS sequence"/>
</dbReference>
<proteinExistence type="predicted"/>
<organism evidence="4">
    <name type="scientific">Clostridioides difficile</name>
    <name type="common">Peptoclostridium difficile</name>
    <dbReference type="NCBI Taxonomy" id="1496"/>
    <lineage>
        <taxon>Bacteria</taxon>
        <taxon>Bacillati</taxon>
        <taxon>Bacillota</taxon>
        <taxon>Clostridia</taxon>
        <taxon>Peptostreptococcales</taxon>
        <taxon>Peptostreptococcaceae</taxon>
        <taxon>Clostridioides</taxon>
    </lineage>
</organism>
<dbReference type="OMA" id="VMDPTTC"/>
<dbReference type="AlphaFoldDB" id="A0A031WGJ0"/>
<reference evidence="7 10" key="2">
    <citation type="submission" date="2017-02" db="EMBL/GenBank/DDBJ databases">
        <authorList>
            <consortium name="Pathogen Informatics"/>
        </authorList>
    </citation>
    <scope>NUCLEOTIDE SEQUENCE [LARGE SCALE GENOMIC DNA]</scope>
    <source>
        <strain evidence="12">clo34</strain>
        <strain evidence="8">Clo34</strain>
        <strain evidence="11">tl291</strain>
        <strain evidence="9">Tl291</strain>
        <strain evidence="7 10">VRECD0157</strain>
    </source>
</reference>
<dbReference type="Proteomes" id="UP000372533">
    <property type="component" value="Unassembled WGS sequence"/>
</dbReference>
<evidence type="ECO:0000313" key="2">
    <source>
        <dbReference type="EMBL" id="CDS84089.1"/>
    </source>
</evidence>
<dbReference type="EMBL" id="CAADAN010000005">
    <property type="protein sequence ID" value="VFD31681.1"/>
    <property type="molecule type" value="Genomic_DNA"/>
</dbReference>
<dbReference type="EMBL" id="CAAJVP010000007">
    <property type="protein sequence ID" value="VHY06584.1"/>
    <property type="molecule type" value="Genomic_DNA"/>
</dbReference>
<dbReference type="SUPFAM" id="SSF51717">
    <property type="entry name" value="Dihydropteroate synthetase-like"/>
    <property type="match status" value="1"/>
</dbReference>
<dbReference type="Proteomes" id="UP000878956">
    <property type="component" value="Unassembled WGS sequence"/>
</dbReference>
<dbReference type="RefSeq" id="WP_003432254.1">
    <property type="nucleotide sequence ID" value="NZ_AP025558.1"/>
</dbReference>
<dbReference type="PANTHER" id="PTHR36214:SF5">
    <property type="entry name" value="ACETYL-COA DECARBONYLASE_SYNTHASE COMPLEX SUBUNIT DELTA"/>
    <property type="match status" value="1"/>
</dbReference>
<dbReference type="NCBIfam" id="NF040759">
    <property type="entry name" value="WLP_AcsD"/>
    <property type="match status" value="1"/>
</dbReference>
<dbReference type="EMBL" id="FUPS01000003">
    <property type="protein sequence ID" value="SJS07375.1"/>
    <property type="molecule type" value="Genomic_DNA"/>
</dbReference>
<evidence type="ECO:0000313" key="8">
    <source>
        <dbReference type="EMBL" id="VFD31681.1"/>
    </source>
</evidence>
<evidence type="ECO:0000313" key="10">
    <source>
        <dbReference type="Proteomes" id="UP000189137"/>
    </source>
</evidence>
<dbReference type="PATRIC" id="fig|1496.1371.peg.1633"/>
<dbReference type="Proteomes" id="UP000879542">
    <property type="component" value="Unassembled WGS sequence"/>
</dbReference>
<dbReference type="PANTHER" id="PTHR36214">
    <property type="match status" value="1"/>
</dbReference>
<reference evidence="4" key="1">
    <citation type="submission" date="2014-07" db="EMBL/GenBank/DDBJ databases">
        <authorList>
            <person name="Monot Marc"/>
        </authorList>
    </citation>
    <scope>NUCLEOTIDE SEQUENCE</scope>
    <source>
        <strain evidence="4">7032989</strain>
        <strain evidence="3">7032994</strain>
    </source>
</reference>
<dbReference type="SMR" id="A0A031WGJ0"/>
<dbReference type="EMBL" id="LK932481">
    <property type="protein sequence ID" value="CDS84089.1"/>
    <property type="molecule type" value="Genomic_DNA"/>
</dbReference>
<dbReference type="EMBL" id="DAEPXK010000018">
    <property type="protein sequence ID" value="HBH1542489.1"/>
    <property type="molecule type" value="Genomic_DNA"/>
</dbReference>
<dbReference type="InterPro" id="IPR016041">
    <property type="entry name" value="Ac-CoA_synth_d_su_TIM-brl"/>
</dbReference>
<evidence type="ECO:0000313" key="6">
    <source>
        <dbReference type="EMBL" id="HBH2619814.1"/>
    </source>
</evidence>
<evidence type="ECO:0000313" key="11">
    <source>
        <dbReference type="Proteomes" id="UP000372533"/>
    </source>
</evidence>
<dbReference type="EMBL" id="LK933105">
    <property type="protein sequence ID" value="CDT32001.1"/>
    <property type="molecule type" value="Genomic_DNA"/>
</dbReference>
<evidence type="ECO:0000313" key="12">
    <source>
        <dbReference type="Proteomes" id="UP000411588"/>
    </source>
</evidence>
<reference evidence="5" key="4">
    <citation type="submission" date="2021-06" db="EMBL/GenBank/DDBJ databases">
        <authorList>
            <consortium name="NCBI Pathogen Detection Project"/>
        </authorList>
    </citation>
    <scope>NUCLEOTIDE SEQUENCE</scope>
    <source>
        <strain evidence="6">Clostridioides</strain>
        <strain evidence="5">HN1000</strain>
    </source>
</reference>
<evidence type="ECO:0000313" key="7">
    <source>
        <dbReference type="EMBL" id="SJS07375.1"/>
    </source>
</evidence>